<feature type="region of interest" description="Disordered" evidence="2">
    <location>
        <begin position="115"/>
        <end position="139"/>
    </location>
</feature>
<evidence type="ECO:0000256" key="3">
    <source>
        <dbReference type="SAM" id="Phobius"/>
    </source>
</evidence>
<keyword evidence="3" id="KW-0812">Transmembrane</keyword>
<dbReference type="InterPro" id="IPR032820">
    <property type="entry name" value="ATPase_put"/>
</dbReference>
<feature type="transmembrane region" description="Helical" evidence="3">
    <location>
        <begin position="88"/>
        <end position="108"/>
    </location>
</feature>
<keyword evidence="1" id="KW-0813">Transport</keyword>
<dbReference type="GO" id="GO:0045259">
    <property type="term" value="C:proton-transporting ATP synthase complex"/>
    <property type="evidence" value="ECO:0007669"/>
    <property type="project" value="UniProtKB-UniRule"/>
</dbReference>
<comment type="similarity">
    <text evidence="1">Belongs to the bacterial AtpI family.</text>
</comment>
<dbReference type="Proteomes" id="UP000600449">
    <property type="component" value="Unassembled WGS sequence"/>
</dbReference>
<evidence type="ECO:0000313" key="4">
    <source>
        <dbReference type="EMBL" id="GGK39300.1"/>
    </source>
</evidence>
<dbReference type="InterPro" id="IPR016989">
    <property type="entry name" value="Atp1_alphaprobac"/>
</dbReference>
<dbReference type="EMBL" id="BMMF01000008">
    <property type="protein sequence ID" value="GGK39300.1"/>
    <property type="molecule type" value="Genomic_DNA"/>
</dbReference>
<keyword evidence="5" id="KW-1185">Reference proteome</keyword>
<feature type="compositionally biased region" description="Basic and acidic residues" evidence="2">
    <location>
        <begin position="1"/>
        <end position="11"/>
    </location>
</feature>
<sequence>MGDPTGRKGEDGEGSGPGDEADLSARLRRLDTRLGDARTRRDRDARAGSRAASDMSGLGKALRFSAEFIAGIFAGTGIGWALDQVAGTSPWGMIVGLVLGFAAGMLNIMRAAGELNRRPRSGTSPGEEAERPGSDDRTR</sequence>
<dbReference type="GO" id="GO:1902600">
    <property type="term" value="P:proton transmembrane transport"/>
    <property type="evidence" value="ECO:0007669"/>
    <property type="project" value="UniProtKB-KW"/>
</dbReference>
<keyword evidence="1" id="KW-0375">Hydrogen ion transport</keyword>
<reference evidence="4 5" key="1">
    <citation type="journal article" date="2014" name="Int. J. Syst. Evol. Microbiol.">
        <title>Complete genome sequence of Corynebacterium casei LMG S-19264T (=DSM 44701T), isolated from a smear-ripened cheese.</title>
        <authorList>
            <consortium name="US DOE Joint Genome Institute (JGI-PGF)"/>
            <person name="Walter F."/>
            <person name="Albersmeier A."/>
            <person name="Kalinowski J."/>
            <person name="Ruckert C."/>
        </authorList>
    </citation>
    <scope>NUCLEOTIDE SEQUENCE [LARGE SCALE GENOMIC DNA]</scope>
    <source>
        <strain evidence="4 5">CGMCC 1.9161</strain>
    </source>
</reference>
<dbReference type="PIRSF" id="PIRSF032126">
    <property type="entry name" value="F0F1_ATP_synthase_subunit_I"/>
    <property type="match status" value="1"/>
</dbReference>
<keyword evidence="1" id="KW-0406">Ion transport</keyword>
<dbReference type="Pfam" id="PF09527">
    <property type="entry name" value="ATPase_gene1"/>
    <property type="match status" value="1"/>
</dbReference>
<protein>
    <recommendedName>
        <fullName evidence="1">ATP synthase protein I</fullName>
    </recommendedName>
</protein>
<keyword evidence="3" id="KW-1133">Transmembrane helix</keyword>
<proteinExistence type="inferred from homology"/>
<evidence type="ECO:0000313" key="5">
    <source>
        <dbReference type="Proteomes" id="UP000600449"/>
    </source>
</evidence>
<comment type="caution">
    <text evidence="4">The sequence shown here is derived from an EMBL/GenBank/DDBJ whole genome shotgun (WGS) entry which is preliminary data.</text>
</comment>
<gene>
    <name evidence="4" type="ORF">GCM10011322_28010</name>
</gene>
<feature type="compositionally biased region" description="Basic and acidic residues" evidence="2">
    <location>
        <begin position="23"/>
        <end position="47"/>
    </location>
</feature>
<organism evidence="4 5">
    <name type="scientific">Salinarimonas ramus</name>
    <dbReference type="NCBI Taxonomy" id="690164"/>
    <lineage>
        <taxon>Bacteria</taxon>
        <taxon>Pseudomonadati</taxon>
        <taxon>Pseudomonadota</taxon>
        <taxon>Alphaproteobacteria</taxon>
        <taxon>Hyphomicrobiales</taxon>
        <taxon>Salinarimonadaceae</taxon>
        <taxon>Salinarimonas</taxon>
    </lineage>
</organism>
<dbReference type="AlphaFoldDB" id="A0A917QBS2"/>
<comment type="function">
    <text evidence="1">A possible function for this protein is to guide the assembly of the membrane sector of the ATPase enzyme complex.</text>
</comment>
<feature type="compositionally biased region" description="Basic and acidic residues" evidence="2">
    <location>
        <begin position="128"/>
        <end position="139"/>
    </location>
</feature>
<accession>A0A917QBS2</accession>
<feature type="transmembrane region" description="Helical" evidence="3">
    <location>
        <begin position="64"/>
        <end position="82"/>
    </location>
</feature>
<evidence type="ECO:0000256" key="2">
    <source>
        <dbReference type="SAM" id="MobiDB-lite"/>
    </source>
</evidence>
<name>A0A917QBS2_9HYPH</name>
<evidence type="ECO:0000256" key="1">
    <source>
        <dbReference type="PIRNR" id="PIRNR032126"/>
    </source>
</evidence>
<keyword evidence="1 3" id="KW-0472">Membrane</keyword>
<feature type="region of interest" description="Disordered" evidence="2">
    <location>
        <begin position="1"/>
        <end position="53"/>
    </location>
</feature>